<feature type="region of interest" description="Disordered" evidence="1">
    <location>
        <begin position="1"/>
        <end position="21"/>
    </location>
</feature>
<dbReference type="STRING" id="765912.Thimo_1891"/>
<dbReference type="EMBL" id="CP003051">
    <property type="protein sequence ID" value="AGA90657.1"/>
    <property type="molecule type" value="Genomic_DNA"/>
</dbReference>
<keyword evidence="2" id="KW-0812">Transmembrane</keyword>
<dbReference type="SMART" id="SM00530">
    <property type="entry name" value="HTH_XRE"/>
    <property type="match status" value="1"/>
</dbReference>
<dbReference type="GO" id="GO:0003677">
    <property type="term" value="F:DNA binding"/>
    <property type="evidence" value="ECO:0007669"/>
    <property type="project" value="InterPro"/>
</dbReference>
<reference evidence="4 5" key="1">
    <citation type="submission" date="2011-09" db="EMBL/GenBank/DDBJ databases">
        <title>Complete sequence of chromosome of Thioflavicoccus mobilis 8321.</title>
        <authorList>
            <consortium name="US DOE Joint Genome Institute"/>
            <person name="Lucas S."/>
            <person name="Han J."/>
            <person name="Lapidus A."/>
            <person name="Cheng J.-F."/>
            <person name="Goodwin L."/>
            <person name="Pitluck S."/>
            <person name="Peters L."/>
            <person name="Ovchinnikova G."/>
            <person name="Lu M."/>
            <person name="Detter J.C."/>
            <person name="Han C."/>
            <person name="Tapia R."/>
            <person name="Land M."/>
            <person name="Hauser L."/>
            <person name="Kyrpides N."/>
            <person name="Ivanova N."/>
            <person name="Pagani I."/>
            <person name="Vogl K."/>
            <person name="Liu Z."/>
            <person name="Imhoff J."/>
            <person name="Thiel V."/>
            <person name="Frigaard N.-U."/>
            <person name="Bryant D."/>
            <person name="Woyke T."/>
        </authorList>
    </citation>
    <scope>NUCLEOTIDE SEQUENCE [LARGE SCALE GENOMIC DNA]</scope>
    <source>
        <strain evidence="4 5">8321</strain>
    </source>
</reference>
<dbReference type="SUPFAM" id="SSF47413">
    <property type="entry name" value="lambda repressor-like DNA-binding domains"/>
    <property type="match status" value="1"/>
</dbReference>
<dbReference type="RefSeq" id="WP_015280798.1">
    <property type="nucleotide sequence ID" value="NC_019940.1"/>
</dbReference>
<dbReference type="OrthoDB" id="9790252at2"/>
<dbReference type="eggNOG" id="COG1426">
    <property type="taxonomic scope" value="Bacteria"/>
</dbReference>
<dbReference type="Pfam" id="PF13413">
    <property type="entry name" value="HTH_25"/>
    <property type="match status" value="1"/>
</dbReference>
<feature type="compositionally biased region" description="Low complexity" evidence="1">
    <location>
        <begin position="186"/>
        <end position="198"/>
    </location>
</feature>
<dbReference type="InterPro" id="IPR050400">
    <property type="entry name" value="Bact_Cytoskel_RodZ"/>
</dbReference>
<evidence type="ECO:0000256" key="1">
    <source>
        <dbReference type="SAM" id="MobiDB-lite"/>
    </source>
</evidence>
<protein>
    <recommendedName>
        <fullName evidence="3">HTH cro/C1-type domain-containing protein</fullName>
    </recommendedName>
</protein>
<dbReference type="PROSITE" id="PS50943">
    <property type="entry name" value="HTH_CROC1"/>
    <property type="match status" value="1"/>
</dbReference>
<accession>L0GXV5</accession>
<organism evidence="4 5">
    <name type="scientific">Thioflavicoccus mobilis 8321</name>
    <dbReference type="NCBI Taxonomy" id="765912"/>
    <lineage>
        <taxon>Bacteria</taxon>
        <taxon>Pseudomonadati</taxon>
        <taxon>Pseudomonadota</taxon>
        <taxon>Gammaproteobacteria</taxon>
        <taxon>Chromatiales</taxon>
        <taxon>Chromatiaceae</taxon>
        <taxon>Thioflavicoccus</taxon>
    </lineage>
</organism>
<evidence type="ECO:0000313" key="4">
    <source>
        <dbReference type="EMBL" id="AGA90657.1"/>
    </source>
</evidence>
<dbReference type="Gene3D" id="1.10.260.40">
    <property type="entry name" value="lambda repressor-like DNA-binding domains"/>
    <property type="match status" value="1"/>
</dbReference>
<sequence>MTALSARSDLPPTDDFSMGPGHRLRQEREAHGVSLERLAAELHLAPAVVEAIEEGRYEGLPAPVYVVGYLRNYARLFNLDPEPVIQAYRQANPGMAHAATRVSRPSSRPGGGGGIIFRLVTLAIVVALVALVGLWWQGLQAPLDIAEVEDGSPPVPAATDLPAGVERPLDERIAGTPVAAEDQDEPSAPASQPASAMAEVSEPLEMPPSTGGSLEESPTTPLAGDQGESPGESVAGPPEVELVFDGPCWVDIRDSTREFKIFGEMGKGDRRTLGGTPPYSIIIGNAAATTIMIDGEPFDLESRARGNVARFTLDPTAAP</sequence>
<gene>
    <name evidence="4" type="ORF">Thimo_1891</name>
</gene>
<dbReference type="Proteomes" id="UP000010816">
    <property type="component" value="Chromosome"/>
</dbReference>
<dbReference type="InterPro" id="IPR010982">
    <property type="entry name" value="Lambda_DNA-bd_dom_sf"/>
</dbReference>
<feature type="domain" description="HTH cro/C1-type" evidence="3">
    <location>
        <begin position="24"/>
        <end position="84"/>
    </location>
</feature>
<keyword evidence="2" id="KW-1133">Transmembrane helix</keyword>
<dbReference type="KEGG" id="tmb:Thimo_1891"/>
<feature type="compositionally biased region" description="Polar residues" evidence="1">
    <location>
        <begin position="210"/>
        <end position="220"/>
    </location>
</feature>
<dbReference type="HOGENOM" id="CLU_047530_3_1_6"/>
<evidence type="ECO:0000313" key="5">
    <source>
        <dbReference type="Proteomes" id="UP000010816"/>
    </source>
</evidence>
<dbReference type="Pfam" id="PF13464">
    <property type="entry name" value="RodZ_C"/>
    <property type="match status" value="1"/>
</dbReference>
<proteinExistence type="predicted"/>
<dbReference type="PATRIC" id="fig|765912.4.peg.1854"/>
<dbReference type="AlphaFoldDB" id="L0GXV5"/>
<dbReference type="PANTHER" id="PTHR34475">
    <property type="match status" value="1"/>
</dbReference>
<keyword evidence="2" id="KW-0472">Membrane</keyword>
<dbReference type="InterPro" id="IPR001387">
    <property type="entry name" value="Cro/C1-type_HTH"/>
</dbReference>
<dbReference type="PANTHER" id="PTHR34475:SF1">
    <property type="entry name" value="CYTOSKELETON PROTEIN RODZ"/>
    <property type="match status" value="1"/>
</dbReference>
<name>L0GXV5_9GAMM</name>
<dbReference type="CDD" id="cd00093">
    <property type="entry name" value="HTH_XRE"/>
    <property type="match status" value="1"/>
</dbReference>
<keyword evidence="5" id="KW-1185">Reference proteome</keyword>
<feature type="region of interest" description="Disordered" evidence="1">
    <location>
        <begin position="177"/>
        <end position="239"/>
    </location>
</feature>
<feature type="transmembrane region" description="Helical" evidence="2">
    <location>
        <begin position="115"/>
        <end position="136"/>
    </location>
</feature>
<dbReference type="InterPro" id="IPR025194">
    <property type="entry name" value="RodZ-like_C"/>
</dbReference>
<evidence type="ECO:0000259" key="3">
    <source>
        <dbReference type="PROSITE" id="PS50943"/>
    </source>
</evidence>
<evidence type="ECO:0000256" key="2">
    <source>
        <dbReference type="SAM" id="Phobius"/>
    </source>
</evidence>